<dbReference type="PANTHER" id="PTHR37305">
    <property type="entry name" value="INTEGRAL MEMBRANE PROTEIN-RELATED"/>
    <property type="match status" value="1"/>
</dbReference>
<dbReference type="Pfam" id="PF12679">
    <property type="entry name" value="ABC2_membrane_2"/>
    <property type="match status" value="1"/>
</dbReference>
<feature type="domain" description="Peptidase M1 membrane alanine aminopeptidase" evidence="2">
    <location>
        <begin position="866"/>
        <end position="1048"/>
    </location>
</feature>
<dbReference type="PANTHER" id="PTHR37305:SF1">
    <property type="entry name" value="MEMBRANE PROTEIN"/>
    <property type="match status" value="1"/>
</dbReference>
<keyword evidence="1" id="KW-0812">Transmembrane</keyword>
<dbReference type="AlphaFoldDB" id="A0A1S1UGS7"/>
<feature type="transmembrane region" description="Helical" evidence="1">
    <location>
        <begin position="101"/>
        <end position="126"/>
    </location>
</feature>
<protein>
    <submittedName>
        <fullName evidence="3">Membrane protein</fullName>
    </submittedName>
</protein>
<feature type="transmembrane region" description="Helical" evidence="1">
    <location>
        <begin position="56"/>
        <end position="80"/>
    </location>
</feature>
<dbReference type="EMBL" id="LFKP01000001">
    <property type="protein sequence ID" value="OHV99084.1"/>
    <property type="molecule type" value="Genomic_DNA"/>
</dbReference>
<feature type="transmembrane region" description="Helical" evidence="1">
    <location>
        <begin position="361"/>
        <end position="382"/>
    </location>
</feature>
<proteinExistence type="predicted"/>
<dbReference type="Pfam" id="PF01433">
    <property type="entry name" value="Peptidase_M1"/>
    <property type="match status" value="1"/>
</dbReference>
<evidence type="ECO:0000313" key="3">
    <source>
        <dbReference type="EMBL" id="OHV99084.1"/>
    </source>
</evidence>
<reference evidence="3 4" key="1">
    <citation type="submission" date="2015-06" db="EMBL/GenBank/DDBJ databases">
        <title>Draft genome sequencing of a biphenyl-degrading bacterium, Janthinobacterium lividum MEG1.</title>
        <authorList>
            <person name="Shimodaira J."/>
            <person name="Hatta T."/>
        </authorList>
    </citation>
    <scope>NUCLEOTIDE SEQUENCE [LARGE SCALE GENOMIC DNA]</scope>
    <source>
        <strain evidence="3 4">MEG1</strain>
    </source>
</reference>
<dbReference type="Proteomes" id="UP000179840">
    <property type="component" value="Unassembled WGS sequence"/>
</dbReference>
<feature type="transmembrane region" description="Helical" evidence="1">
    <location>
        <begin position="322"/>
        <end position="341"/>
    </location>
</feature>
<dbReference type="SUPFAM" id="SSF55486">
    <property type="entry name" value="Metalloproteases ('zincins'), catalytic domain"/>
    <property type="match status" value="1"/>
</dbReference>
<dbReference type="InterPro" id="IPR014782">
    <property type="entry name" value="Peptidase_M1_dom"/>
</dbReference>
<feature type="transmembrane region" description="Helical" evidence="1">
    <location>
        <begin position="564"/>
        <end position="586"/>
    </location>
</feature>
<organism evidence="3 4">
    <name type="scientific">Janthinobacterium lividum</name>
    <dbReference type="NCBI Taxonomy" id="29581"/>
    <lineage>
        <taxon>Bacteria</taxon>
        <taxon>Pseudomonadati</taxon>
        <taxon>Pseudomonadota</taxon>
        <taxon>Betaproteobacteria</taxon>
        <taxon>Burkholderiales</taxon>
        <taxon>Oxalobacteraceae</taxon>
        <taxon>Janthinobacterium</taxon>
    </lineage>
</organism>
<keyword evidence="1" id="KW-1133">Transmembrane helix</keyword>
<name>A0A1S1UGS7_9BURK</name>
<keyword evidence="1" id="KW-0472">Membrane</keyword>
<feature type="transmembrane region" description="Helical" evidence="1">
    <location>
        <begin position="146"/>
        <end position="169"/>
    </location>
</feature>
<evidence type="ECO:0000313" key="4">
    <source>
        <dbReference type="Proteomes" id="UP000179840"/>
    </source>
</evidence>
<feature type="transmembrane region" description="Helical" evidence="1">
    <location>
        <begin position="176"/>
        <end position="195"/>
    </location>
</feature>
<dbReference type="RefSeq" id="WP_071075056.1">
    <property type="nucleotide sequence ID" value="NZ_LFKP01000001.1"/>
</dbReference>
<feature type="transmembrane region" description="Helical" evidence="1">
    <location>
        <begin position="474"/>
        <end position="493"/>
    </location>
</feature>
<dbReference type="GO" id="GO:0008270">
    <property type="term" value="F:zinc ion binding"/>
    <property type="evidence" value="ECO:0007669"/>
    <property type="project" value="InterPro"/>
</dbReference>
<feature type="transmembrane region" description="Helical" evidence="1">
    <location>
        <begin position="402"/>
        <end position="428"/>
    </location>
</feature>
<dbReference type="GO" id="GO:0008237">
    <property type="term" value="F:metallopeptidase activity"/>
    <property type="evidence" value="ECO:0007669"/>
    <property type="project" value="InterPro"/>
</dbReference>
<dbReference type="Gene3D" id="1.10.390.10">
    <property type="entry name" value="Neutral Protease Domain 2"/>
    <property type="match status" value="1"/>
</dbReference>
<feature type="transmembrane region" description="Helical" evidence="1">
    <location>
        <begin position="244"/>
        <end position="261"/>
    </location>
</feature>
<accession>A0A1S1UGS7</accession>
<dbReference type="InterPro" id="IPR027268">
    <property type="entry name" value="Peptidase_M4/M1_CTD_sf"/>
</dbReference>
<gene>
    <name evidence="3" type="ORF">AKG95_01000</name>
</gene>
<sequence length="1193" mass="134608">MWKEFFKFDLVYQLKQPLLWVFAIIMALMAFGATTSDSVQIGGAIGNINRNAPTVVAQMLGIFSLLAMFLVTVFIAGAVLRDSEVGMADMLFATPMRKWDYLFGRFAAGFAACLVIFVAIALATMLGPVMPWVDAQRVGAFSLHAYAWSFAVIVIPNLLFIGALLMLLAATTRSMMLVYVGVLGFFVLWAMAGVFTRDINNEWYAVLLDPFGVRAFGRMTRYFTAAESNASLPPLSGFLLANRLLWLGITVVLFAATVILFKPQRTGTGKRLFGKHKTPVAAPAVTAPLHLPRSIPTFTPATAWGQWWQILRFDAAGVFRSVPFLVMLLFGVINLIAGSSVGKNMYGTAVYPMTHLMLQSINNSFSFLLIIIVTFYAGELIFKERQVKIADVSDAMPVPGWVPLLAKCTALVGVIAGYLLVGVITAIGFQLVKGGAPVELDLYLKGTLLGSLFFVLMGLCALTLQVLSNNKFIGYLLVILLMVAQAVLGMLHLEHNLYAFGGTPAIKYSDMNGYGHFLTGWAWFSLYWSLFTVALIMLARAFWVRGLSADWRARARLARQRLQGRAGAALAVVVLCWAGTGGWIFYNTNVLNKYETSDIGMDKQARYEKLYKQYKDLPQLKITDVRADVDIYPEQRKVLIKGHYVLQNKTQQPLDTLRIQLNPDLETHWLNLPEHKVVLDDKELGFSILKLAQPLVPGATLPLDFTVAVTHQGFTNDGAPDQVNLNGSFFNNQAFFPHFGYAKEMELTDRNERRKRGLGEPQRMAKLEDKSAYGNTVFGNEADWINFDTTVSTSGEQIALAPGYLQASWEKDGRRYYRYKMDQPMMPFFAYLSARWEVKKGDWHGVPIEIYFDKKHGYNTDRMITSVQKSLDYYTTQFTPYQHKQVRILEFPGYQSFAQSFANTIPYSEGIGFIADLRDKDDIDYVFYVTAHEMAHQWWGHQVIGANVQGATMLMESLSQYSALMVMEKEYGREKMRRFLRYELDRYLSGRGGEAIEEQPLARVEGQQYIHYNKGSLVFYRLRDELGEEALNRALKRYLQDKGYQQAPFTTTLELLAYIRAEAPQDKQALITDLFEKIVFYDNRVTQASAVQRKDGQWDVTMQLHLAKLESDGKGKESARAYDEPVEIAIFARAPGAKEKDEKVLFTDKRRVSGNDPVITITVKDKPFEVGVDPYNKMIDRVPRDNRKEITFN</sequence>
<feature type="transmembrane region" description="Helical" evidence="1">
    <location>
        <begin position="521"/>
        <end position="543"/>
    </location>
</feature>
<comment type="caution">
    <text evidence="3">The sequence shown here is derived from an EMBL/GenBank/DDBJ whole genome shotgun (WGS) entry which is preliminary data.</text>
</comment>
<evidence type="ECO:0000256" key="1">
    <source>
        <dbReference type="SAM" id="Phobius"/>
    </source>
</evidence>
<feature type="transmembrane region" description="Helical" evidence="1">
    <location>
        <begin position="448"/>
        <end position="467"/>
    </location>
</feature>
<evidence type="ECO:0000259" key="2">
    <source>
        <dbReference type="Pfam" id="PF01433"/>
    </source>
</evidence>